<dbReference type="RefSeq" id="WP_218318671.1">
    <property type="nucleotide sequence ID" value="NZ_JAEEGC010000007.1"/>
</dbReference>
<evidence type="ECO:0000313" key="2">
    <source>
        <dbReference type="EMBL" id="MBV7271636.1"/>
    </source>
</evidence>
<dbReference type="Proteomes" id="UP000694308">
    <property type="component" value="Unassembled WGS sequence"/>
</dbReference>
<dbReference type="EMBL" id="JAEEGC010000007">
    <property type="protein sequence ID" value="MBV7271636.1"/>
    <property type="molecule type" value="Genomic_DNA"/>
</dbReference>
<dbReference type="Pfam" id="PF04607">
    <property type="entry name" value="RelA_SpoT"/>
    <property type="match status" value="1"/>
</dbReference>
<dbReference type="PANTHER" id="PTHR41773:SF1">
    <property type="entry name" value="RELA_SPOT DOMAIN-CONTAINING PROTEIN"/>
    <property type="match status" value="1"/>
</dbReference>
<comment type="caution">
    <text evidence="2">The sequence shown here is derived from an EMBL/GenBank/DDBJ whole genome shotgun (WGS) entry which is preliminary data.</text>
</comment>
<proteinExistence type="predicted"/>
<dbReference type="SMART" id="SM00954">
    <property type="entry name" value="RelA_SpoT"/>
    <property type="match status" value="1"/>
</dbReference>
<dbReference type="PANTHER" id="PTHR41773">
    <property type="entry name" value="GTP PYROPHOSPHATASE-RELATED"/>
    <property type="match status" value="1"/>
</dbReference>
<name>A0A949TTK6_9CLOT</name>
<gene>
    <name evidence="2" type="ORF">I6U48_01745</name>
</gene>
<evidence type="ECO:0000313" key="3">
    <source>
        <dbReference type="Proteomes" id="UP000694308"/>
    </source>
</evidence>
<sequence>MKNDINEQAIIDFYTDQWNSYELKGFLGQVQFFFNENPYLNKKPFPIIHSVKSRFKDTEHLRDKIRRKAQKGQIVTKENLFEEINDLIGIRVLYLYQDQFKDIHEQIIKKVNEVGDWCFVEEPKAYTWDPESKQYYEKLSIRTELRETYYTSVHYIVKPNNDISSVCCEIQVRTLFEEIWGEIDHTINYPHPTESIACREQLRVLSKLVSTGTRLADSIFRSHNEAKTRN</sequence>
<dbReference type="GO" id="GO:0015969">
    <property type="term" value="P:guanosine tetraphosphate metabolic process"/>
    <property type="evidence" value="ECO:0007669"/>
    <property type="project" value="InterPro"/>
</dbReference>
<reference evidence="2" key="1">
    <citation type="submission" date="2020-12" db="EMBL/GenBank/DDBJ databases">
        <title>Clostridium thailandense sp. nov., a novel acetogenic bacterium isolated from peat land soil in Thailand.</title>
        <authorList>
            <person name="Chaikitkaew S."/>
            <person name="Birkeland N.K."/>
        </authorList>
    </citation>
    <scope>NUCLEOTIDE SEQUENCE</scope>
    <source>
        <strain evidence="2">PL3</strain>
    </source>
</reference>
<feature type="domain" description="RelA/SpoT" evidence="1">
    <location>
        <begin position="53"/>
        <end position="195"/>
    </location>
</feature>
<organism evidence="2 3">
    <name type="scientific">Clostridium thailandense</name>
    <dbReference type="NCBI Taxonomy" id="2794346"/>
    <lineage>
        <taxon>Bacteria</taxon>
        <taxon>Bacillati</taxon>
        <taxon>Bacillota</taxon>
        <taxon>Clostridia</taxon>
        <taxon>Eubacteriales</taxon>
        <taxon>Clostridiaceae</taxon>
        <taxon>Clostridium</taxon>
    </lineage>
</organism>
<evidence type="ECO:0000259" key="1">
    <source>
        <dbReference type="SMART" id="SM00954"/>
    </source>
</evidence>
<keyword evidence="3" id="KW-1185">Reference proteome</keyword>
<dbReference type="InterPro" id="IPR007685">
    <property type="entry name" value="RelA_SpoT"/>
</dbReference>
<dbReference type="CDD" id="cd05399">
    <property type="entry name" value="NT_Rel-Spo_like"/>
    <property type="match status" value="1"/>
</dbReference>
<protein>
    <submittedName>
        <fullName evidence="2">RelA/SpoT domain-containing protein</fullName>
    </submittedName>
</protein>
<dbReference type="AlphaFoldDB" id="A0A949TTK6"/>
<accession>A0A949TTK6</accession>